<name>A0ABU1TUS0_9FLAO</name>
<gene>
    <name evidence="1" type="ORF">J2X31_003624</name>
</gene>
<dbReference type="RefSeq" id="WP_310028807.1">
    <property type="nucleotide sequence ID" value="NZ_JAVDVI010000024.1"/>
</dbReference>
<sequence length="170" mass="19824">MKNLFTFFLFAIGINGFAQLSTVEDIKNIKDIPYIENCNDPIFWNLVKQGKKNIPDLIDKLTDETVLKDVFVPMFGGEYTVADASLVVLNEKIKGIPIFELIGKKFSKECGYCTYWYFVRERKKNRMLLQKKVKKWYLENEQKLVWVESKSSLTGDCFSPVNGHYEIKKD</sequence>
<protein>
    <submittedName>
        <fullName evidence="1">Uncharacterized protein</fullName>
    </submittedName>
</protein>
<accession>A0ABU1TUS0</accession>
<dbReference type="EMBL" id="JAVDVI010000024">
    <property type="protein sequence ID" value="MDR6969591.1"/>
    <property type="molecule type" value="Genomic_DNA"/>
</dbReference>
<keyword evidence="2" id="KW-1185">Reference proteome</keyword>
<comment type="caution">
    <text evidence="1">The sequence shown here is derived from an EMBL/GenBank/DDBJ whole genome shotgun (WGS) entry which is preliminary data.</text>
</comment>
<dbReference type="Proteomes" id="UP001255185">
    <property type="component" value="Unassembled WGS sequence"/>
</dbReference>
<evidence type="ECO:0000313" key="2">
    <source>
        <dbReference type="Proteomes" id="UP001255185"/>
    </source>
</evidence>
<proteinExistence type="predicted"/>
<organism evidence="1 2">
    <name type="scientific">Flavobacterium arsenatis</name>
    <dbReference type="NCBI Taxonomy" id="1484332"/>
    <lineage>
        <taxon>Bacteria</taxon>
        <taxon>Pseudomonadati</taxon>
        <taxon>Bacteroidota</taxon>
        <taxon>Flavobacteriia</taxon>
        <taxon>Flavobacteriales</taxon>
        <taxon>Flavobacteriaceae</taxon>
        <taxon>Flavobacterium</taxon>
    </lineage>
</organism>
<evidence type="ECO:0000313" key="1">
    <source>
        <dbReference type="EMBL" id="MDR6969591.1"/>
    </source>
</evidence>
<reference evidence="1 2" key="1">
    <citation type="submission" date="2023-07" db="EMBL/GenBank/DDBJ databases">
        <title>Sorghum-associated microbial communities from plants grown in Nebraska, USA.</title>
        <authorList>
            <person name="Schachtman D."/>
        </authorList>
    </citation>
    <scope>NUCLEOTIDE SEQUENCE [LARGE SCALE GENOMIC DNA]</scope>
    <source>
        <strain evidence="1 2">3773</strain>
    </source>
</reference>